<sequence length="435" mass="50138">MNPMTNVKNVLKLSEQELRSNMKTSWHDQYKNSAWIFVGGLPYELTEGDVICVFSQYGEIVNLSLARDKGTGKSRGFCFICYEDQKSTNLAVDNLNGIKIRNRTIRVDHCENYKAPKDDKMDDESRQLHAEGCAPGSKFGKMPQLPSSGSNGGLDKGLNLPPMESLLRVKTETESSPKKLKNKKEKKEKKEKTSKNDVKKIFKKKKKDSSSSSSSEDSSSDSEDSRSKRKRGSKKLKRKQESSTSSSDESENENKKKRSEKSSNMKSQNAKQRKTGKYSSSESESDIENEIRTSRNKNELNERSRSKDDHKQNYQSVSRNFSKPDTSDRRVKDDKQRSYGEYRDEGKAKSFSQRSYRDNEKGRSDVTHGGDRDKTEKNRDDSRRYGTDRASRDDRSTKYFGDSREDAYRYDNERKWKGDRGEIEHYRKKDGRHAH</sequence>
<dbReference type="GO" id="GO:0071013">
    <property type="term" value="C:catalytic step 2 spliceosome"/>
    <property type="evidence" value="ECO:0007669"/>
    <property type="project" value="TreeGrafter"/>
</dbReference>
<dbReference type="CDD" id="cd12411">
    <property type="entry name" value="RRM_ist3_like"/>
    <property type="match status" value="1"/>
</dbReference>
<feature type="compositionally biased region" description="Polar residues" evidence="7">
    <location>
        <begin position="313"/>
        <end position="324"/>
    </location>
</feature>
<evidence type="ECO:0000259" key="8">
    <source>
        <dbReference type="PROSITE" id="PS50102"/>
    </source>
</evidence>
<keyword evidence="10" id="KW-1185">Reference proteome</keyword>
<dbReference type="Gene3D" id="3.30.70.330">
    <property type="match status" value="1"/>
</dbReference>
<evidence type="ECO:0000256" key="4">
    <source>
        <dbReference type="ARBA" id="ARBA00064744"/>
    </source>
</evidence>
<accession>A0AAV7XIG5</accession>
<feature type="region of interest" description="Disordered" evidence="7">
    <location>
        <begin position="114"/>
        <end position="407"/>
    </location>
</feature>
<dbReference type="SUPFAM" id="SSF54928">
    <property type="entry name" value="RNA-binding domain, RBD"/>
    <property type="match status" value="1"/>
</dbReference>
<feature type="compositionally biased region" description="Basic residues" evidence="7">
    <location>
        <begin position="227"/>
        <end position="238"/>
    </location>
</feature>
<dbReference type="GO" id="GO:0071011">
    <property type="term" value="C:precatalytic spliceosome"/>
    <property type="evidence" value="ECO:0007669"/>
    <property type="project" value="TreeGrafter"/>
</dbReference>
<dbReference type="InterPro" id="IPR051847">
    <property type="entry name" value="RNA_proc/Spliceosome_comp"/>
</dbReference>
<comment type="similarity">
    <text evidence="3">Belongs to the IST3 family.</text>
</comment>
<protein>
    <recommendedName>
        <fullName evidence="5">RNA-binding motif protein, X-linked 2</fullName>
    </recommendedName>
</protein>
<gene>
    <name evidence="9" type="ORF">ONE63_009086</name>
</gene>
<dbReference type="GO" id="GO:0000398">
    <property type="term" value="P:mRNA splicing, via spliceosome"/>
    <property type="evidence" value="ECO:0007669"/>
    <property type="project" value="InterPro"/>
</dbReference>
<dbReference type="PANTHER" id="PTHR45880">
    <property type="entry name" value="RNA-BINDING MOTIF PROTEIN, X-LINKED 2"/>
    <property type="match status" value="1"/>
</dbReference>
<dbReference type="InterPro" id="IPR000504">
    <property type="entry name" value="RRM_dom"/>
</dbReference>
<dbReference type="AlphaFoldDB" id="A0AAV7XIG5"/>
<keyword evidence="1 6" id="KW-0694">RNA-binding</keyword>
<evidence type="ECO:0000256" key="2">
    <source>
        <dbReference type="ARBA" id="ARBA00053249"/>
    </source>
</evidence>
<proteinExistence type="inferred from homology"/>
<feature type="compositionally biased region" description="Basic and acidic residues" evidence="7">
    <location>
        <begin position="114"/>
        <end position="129"/>
    </location>
</feature>
<evidence type="ECO:0000313" key="9">
    <source>
        <dbReference type="EMBL" id="KAJ1525895.1"/>
    </source>
</evidence>
<comment type="function">
    <text evidence="2">Involved in pre-mRNA splicing as component of the activated spliceosome. As a component of the minor spliceosome, involved in the splicing of U12-type introns in pre-mRNAs.</text>
</comment>
<organism evidence="9 10">
    <name type="scientific">Megalurothrips usitatus</name>
    <name type="common">bean blossom thrips</name>
    <dbReference type="NCBI Taxonomy" id="439358"/>
    <lineage>
        <taxon>Eukaryota</taxon>
        <taxon>Metazoa</taxon>
        <taxon>Ecdysozoa</taxon>
        <taxon>Arthropoda</taxon>
        <taxon>Hexapoda</taxon>
        <taxon>Insecta</taxon>
        <taxon>Pterygota</taxon>
        <taxon>Neoptera</taxon>
        <taxon>Paraneoptera</taxon>
        <taxon>Thysanoptera</taxon>
        <taxon>Terebrantia</taxon>
        <taxon>Thripoidea</taxon>
        <taxon>Thripidae</taxon>
        <taxon>Megalurothrips</taxon>
    </lineage>
</organism>
<evidence type="ECO:0000313" key="10">
    <source>
        <dbReference type="Proteomes" id="UP001075354"/>
    </source>
</evidence>
<feature type="compositionally biased region" description="Basic and acidic residues" evidence="7">
    <location>
        <begin position="355"/>
        <end position="407"/>
    </location>
</feature>
<comment type="subunit">
    <text evidence="4">Part of the activated spliceosome B/catalytic step 1 spliceosome, one of the forms of the spliceosome which has a well-formed active site but still cannot catalyze the branching reaction and is composed of at least 52 proteins, the U2, U5 and U6 snRNAs and the pre-mRNA. Component of the minor spliceosome, which splices U12-type introns.</text>
</comment>
<evidence type="ECO:0000256" key="1">
    <source>
        <dbReference type="ARBA" id="ARBA00022884"/>
    </source>
</evidence>
<dbReference type="EMBL" id="JAPTSV010000007">
    <property type="protein sequence ID" value="KAJ1525895.1"/>
    <property type="molecule type" value="Genomic_DNA"/>
</dbReference>
<dbReference type="InterPro" id="IPR035979">
    <property type="entry name" value="RBD_domain_sf"/>
</dbReference>
<dbReference type="InterPro" id="IPR045844">
    <property type="entry name" value="RRM_Ist3-like"/>
</dbReference>
<dbReference type="Pfam" id="PF00076">
    <property type="entry name" value="RRM_1"/>
    <property type="match status" value="1"/>
</dbReference>
<reference evidence="9" key="1">
    <citation type="submission" date="2022-12" db="EMBL/GenBank/DDBJ databases">
        <title>Chromosome-level genome assembly of the bean flower thrips Megalurothrips usitatus.</title>
        <authorList>
            <person name="Ma L."/>
            <person name="Liu Q."/>
            <person name="Li H."/>
            <person name="Cai W."/>
        </authorList>
    </citation>
    <scope>NUCLEOTIDE SEQUENCE</scope>
    <source>
        <strain evidence="9">Cailab_2022a</strain>
    </source>
</reference>
<dbReference type="GO" id="GO:0005654">
    <property type="term" value="C:nucleoplasm"/>
    <property type="evidence" value="ECO:0007669"/>
    <property type="project" value="UniProtKB-ARBA"/>
</dbReference>
<evidence type="ECO:0000256" key="3">
    <source>
        <dbReference type="ARBA" id="ARBA00061455"/>
    </source>
</evidence>
<comment type="caution">
    <text evidence="9">The sequence shown here is derived from an EMBL/GenBank/DDBJ whole genome shotgun (WGS) entry which is preliminary data.</text>
</comment>
<dbReference type="GO" id="GO:0005686">
    <property type="term" value="C:U2 snRNP"/>
    <property type="evidence" value="ECO:0007669"/>
    <property type="project" value="TreeGrafter"/>
</dbReference>
<dbReference type="FunFam" id="3.30.70.330:FF:000218">
    <property type="entry name" value="RNA-binding motif protein, X-linked 2"/>
    <property type="match status" value="1"/>
</dbReference>
<feature type="compositionally biased region" description="Basic and acidic residues" evidence="7">
    <location>
        <begin position="289"/>
        <end position="312"/>
    </location>
</feature>
<feature type="compositionally biased region" description="Basic residues" evidence="7">
    <location>
        <begin position="178"/>
        <end position="187"/>
    </location>
</feature>
<dbReference type="SMART" id="SM00360">
    <property type="entry name" value="RRM"/>
    <property type="match status" value="1"/>
</dbReference>
<name>A0AAV7XIG5_9NEOP</name>
<evidence type="ECO:0000256" key="5">
    <source>
        <dbReference type="ARBA" id="ARBA00074390"/>
    </source>
</evidence>
<dbReference type="Proteomes" id="UP001075354">
    <property type="component" value="Chromosome 7"/>
</dbReference>
<feature type="domain" description="RRM" evidence="8">
    <location>
        <begin position="34"/>
        <end position="112"/>
    </location>
</feature>
<feature type="compositionally biased region" description="Basic and acidic residues" evidence="7">
    <location>
        <begin position="188"/>
        <end position="200"/>
    </location>
</feature>
<feature type="compositionally biased region" description="Basic and acidic residues" evidence="7">
    <location>
        <begin position="325"/>
        <end position="348"/>
    </location>
</feature>
<evidence type="ECO:0000256" key="7">
    <source>
        <dbReference type="SAM" id="MobiDB-lite"/>
    </source>
</evidence>
<feature type="compositionally biased region" description="Basic and acidic residues" evidence="7">
    <location>
        <begin position="167"/>
        <end position="177"/>
    </location>
</feature>
<evidence type="ECO:0000256" key="6">
    <source>
        <dbReference type="PROSITE-ProRule" id="PRU00176"/>
    </source>
</evidence>
<dbReference type="InterPro" id="IPR012677">
    <property type="entry name" value="Nucleotide-bd_a/b_plait_sf"/>
</dbReference>
<dbReference type="GO" id="GO:0003723">
    <property type="term" value="F:RNA binding"/>
    <property type="evidence" value="ECO:0007669"/>
    <property type="project" value="UniProtKB-UniRule"/>
</dbReference>
<dbReference type="PROSITE" id="PS50102">
    <property type="entry name" value="RRM"/>
    <property type="match status" value="1"/>
</dbReference>
<dbReference type="PANTHER" id="PTHR45880:SF1">
    <property type="entry name" value="RNA-BINDING MOTIF PROTEIN, X-LINKED 2"/>
    <property type="match status" value="1"/>
</dbReference>